<keyword evidence="2" id="KW-1185">Reference proteome</keyword>
<name>A0A6P1MHV7_9FIRM</name>
<dbReference type="RefSeq" id="WP_162363242.1">
    <property type="nucleotide sequence ID" value="NZ_CP047591.1"/>
</dbReference>
<proteinExistence type="predicted"/>
<dbReference type="AlphaFoldDB" id="A0A6P1MHV7"/>
<evidence type="ECO:0000313" key="1">
    <source>
        <dbReference type="EMBL" id="QHI73477.1"/>
    </source>
</evidence>
<dbReference type="Proteomes" id="UP000463883">
    <property type="component" value="Chromosome"/>
</dbReference>
<accession>A0A6P1MHV7</accession>
<reference evidence="1 2" key="1">
    <citation type="submission" date="2020-01" db="EMBL/GenBank/DDBJ databases">
        <title>Genomic analysis of Aminipila sp. CBA3637.</title>
        <authorList>
            <person name="Kim Y.B."/>
            <person name="Roh S.W."/>
        </authorList>
    </citation>
    <scope>NUCLEOTIDE SEQUENCE [LARGE SCALE GENOMIC DNA]</scope>
    <source>
        <strain evidence="1 2">CBA3637</strain>
    </source>
</reference>
<gene>
    <name evidence="1" type="ORF">Ami3637_14805</name>
</gene>
<organism evidence="1 2">
    <name type="scientific">Aminipila terrae</name>
    <dbReference type="NCBI Taxonomy" id="2697030"/>
    <lineage>
        <taxon>Bacteria</taxon>
        <taxon>Bacillati</taxon>
        <taxon>Bacillota</taxon>
        <taxon>Clostridia</taxon>
        <taxon>Peptostreptococcales</taxon>
        <taxon>Anaerovoracaceae</taxon>
        <taxon>Aminipila</taxon>
    </lineage>
</organism>
<evidence type="ECO:0000313" key="2">
    <source>
        <dbReference type="Proteomes" id="UP000463883"/>
    </source>
</evidence>
<dbReference type="EMBL" id="CP047591">
    <property type="protein sequence ID" value="QHI73477.1"/>
    <property type="molecule type" value="Genomic_DNA"/>
</dbReference>
<sequence length="455" mass="54000">MSYSNKLIKEFRIDNSKKAFVHPLFPNKHEKSEEALNIYLLTLGHLWLYKIVEENGNNIYLNEIIKYAEKRELTLFEWELTEENKKDILDILSKYHIPFIMYLDESFELSKHDKIVRQSKDKEHLYHTLTRVLLLAKYHYLFQLISENELKKIVNWEDKQAVINATFLGVWMIKRQNGIEITPIPDFLVKIVEKNMSCYTESARLRYYPQIDYILNNISDVESELSENWYLIPDDSQVLLSKFLYSLRLIKEISINPIGLNGILSTFVTRTLFDNLWQSKYLITENKINEYRVFALDRMRLHVVKRSDMPEVNNIDELLTEIEGGVFDPIPINGDYFTKSAREYAIQLGLKDEYDKYYEYNSEFIHASLTAVYSGIMCRCSNPEHNMHLTINPRGSNYIDCAKHIFEIVNMHIDILNAYFDYEICAKFNLQQIFFNKYSDYKEFVRKVQSSNTPE</sequence>
<dbReference type="KEGG" id="amic:Ami3637_14805"/>
<protein>
    <submittedName>
        <fullName evidence="1">Uncharacterized protein</fullName>
    </submittedName>
</protein>